<evidence type="ECO:0000256" key="1">
    <source>
        <dbReference type="SAM" id="Phobius"/>
    </source>
</evidence>
<gene>
    <name evidence="2" type="ORF">IQ249_19025</name>
</gene>
<name>A0A8J7DZA7_9CYAN</name>
<reference evidence="2" key="1">
    <citation type="submission" date="2020-10" db="EMBL/GenBank/DDBJ databases">
        <authorList>
            <person name="Castelo-Branco R."/>
            <person name="Eusebio N."/>
            <person name="Adriana R."/>
            <person name="Vieira A."/>
            <person name="Brugerolle De Fraissinette N."/>
            <person name="Rezende De Castro R."/>
            <person name="Schneider M.P."/>
            <person name="Vasconcelos V."/>
            <person name="Leao P.N."/>
        </authorList>
    </citation>
    <scope>NUCLEOTIDE SEQUENCE</scope>
    <source>
        <strain evidence="2">LEGE 07157</strain>
    </source>
</reference>
<evidence type="ECO:0000313" key="3">
    <source>
        <dbReference type="Proteomes" id="UP000654482"/>
    </source>
</evidence>
<sequence length="63" mass="6936">MPSLVASWHVQIPLEGNLLAQNVTDPDVIGQMQRAFKNFIESGQVWALIIGLVVGYGFRSLLP</sequence>
<dbReference type="AlphaFoldDB" id="A0A8J7DZA7"/>
<organism evidence="2 3">
    <name type="scientific">Lusitaniella coriacea LEGE 07157</name>
    <dbReference type="NCBI Taxonomy" id="945747"/>
    <lineage>
        <taxon>Bacteria</taxon>
        <taxon>Bacillati</taxon>
        <taxon>Cyanobacteriota</taxon>
        <taxon>Cyanophyceae</taxon>
        <taxon>Spirulinales</taxon>
        <taxon>Lusitaniellaceae</taxon>
        <taxon>Lusitaniella</taxon>
    </lineage>
</organism>
<proteinExistence type="predicted"/>
<keyword evidence="1" id="KW-0472">Membrane</keyword>
<protein>
    <submittedName>
        <fullName evidence="2">Uncharacterized protein</fullName>
    </submittedName>
</protein>
<keyword evidence="1" id="KW-0812">Transmembrane</keyword>
<keyword evidence="3" id="KW-1185">Reference proteome</keyword>
<accession>A0A8J7DZA7</accession>
<evidence type="ECO:0000313" key="2">
    <source>
        <dbReference type="EMBL" id="MBE9117995.1"/>
    </source>
</evidence>
<feature type="transmembrane region" description="Helical" evidence="1">
    <location>
        <begin position="45"/>
        <end position="62"/>
    </location>
</feature>
<dbReference type="Proteomes" id="UP000654482">
    <property type="component" value="Unassembled WGS sequence"/>
</dbReference>
<dbReference type="EMBL" id="JADEWZ010000035">
    <property type="protein sequence ID" value="MBE9117995.1"/>
    <property type="molecule type" value="Genomic_DNA"/>
</dbReference>
<keyword evidence="1" id="KW-1133">Transmembrane helix</keyword>
<comment type="caution">
    <text evidence="2">The sequence shown here is derived from an EMBL/GenBank/DDBJ whole genome shotgun (WGS) entry which is preliminary data.</text>
</comment>